<feature type="compositionally biased region" description="Polar residues" evidence="1">
    <location>
        <begin position="548"/>
        <end position="558"/>
    </location>
</feature>
<feature type="region of interest" description="Disordered" evidence="1">
    <location>
        <begin position="626"/>
        <end position="810"/>
    </location>
</feature>
<evidence type="ECO:0000313" key="3">
    <source>
        <dbReference type="EMBL" id="GMK56231.1"/>
    </source>
</evidence>
<feature type="compositionally biased region" description="Polar residues" evidence="1">
    <location>
        <begin position="756"/>
        <end position="782"/>
    </location>
</feature>
<keyword evidence="4" id="KW-1185">Reference proteome</keyword>
<feature type="compositionally biased region" description="Pro residues" evidence="1">
    <location>
        <begin position="696"/>
        <end position="708"/>
    </location>
</feature>
<organism evidence="3 4">
    <name type="scientific">Cutaneotrichosporon spelunceum</name>
    <dbReference type="NCBI Taxonomy" id="1672016"/>
    <lineage>
        <taxon>Eukaryota</taxon>
        <taxon>Fungi</taxon>
        <taxon>Dikarya</taxon>
        <taxon>Basidiomycota</taxon>
        <taxon>Agaricomycotina</taxon>
        <taxon>Tremellomycetes</taxon>
        <taxon>Trichosporonales</taxon>
        <taxon>Trichosporonaceae</taxon>
        <taxon>Cutaneotrichosporon</taxon>
    </lineage>
</organism>
<dbReference type="InterPro" id="IPR058934">
    <property type="entry name" value="YMC020W-like"/>
</dbReference>
<name>A0AAD3TSP6_9TREE</name>
<feature type="compositionally biased region" description="Polar residues" evidence="1">
    <location>
        <begin position="429"/>
        <end position="442"/>
    </location>
</feature>
<feature type="compositionally biased region" description="Low complexity" evidence="1">
    <location>
        <begin position="416"/>
        <end position="428"/>
    </location>
</feature>
<feature type="region of interest" description="Disordered" evidence="1">
    <location>
        <begin position="53"/>
        <end position="323"/>
    </location>
</feature>
<comment type="caution">
    <text evidence="3">The sequence shown here is derived from an EMBL/GenBank/DDBJ whole genome shotgun (WGS) entry which is preliminary data.</text>
</comment>
<feature type="compositionally biased region" description="Polar residues" evidence="1">
    <location>
        <begin position="480"/>
        <end position="489"/>
    </location>
</feature>
<feature type="region of interest" description="Disordered" evidence="1">
    <location>
        <begin position="1"/>
        <end position="33"/>
    </location>
</feature>
<feature type="region of interest" description="Disordered" evidence="1">
    <location>
        <begin position="856"/>
        <end position="884"/>
    </location>
</feature>
<gene>
    <name evidence="3" type="ORF">CspeluHIS016_0300710</name>
</gene>
<feature type="domain" description="YMC020W-like alpha/beta hydrolase" evidence="2">
    <location>
        <begin position="1057"/>
        <end position="1259"/>
    </location>
</feature>
<feature type="region of interest" description="Disordered" evidence="1">
    <location>
        <begin position="1319"/>
        <end position="1356"/>
    </location>
</feature>
<proteinExistence type="predicted"/>
<evidence type="ECO:0000256" key="1">
    <source>
        <dbReference type="SAM" id="MobiDB-lite"/>
    </source>
</evidence>
<dbReference type="Pfam" id="PF26147">
    <property type="entry name" value="AB_HYDROLASE_YMC0-YMC35"/>
    <property type="match status" value="2"/>
</dbReference>
<evidence type="ECO:0000259" key="2">
    <source>
        <dbReference type="Pfam" id="PF26147"/>
    </source>
</evidence>
<feature type="compositionally biased region" description="Low complexity" evidence="1">
    <location>
        <begin position="82"/>
        <end position="92"/>
    </location>
</feature>
<sequence>MSTRNPPVSAPRTPASSVRRRPPTLRGPPGSRGRVAAAISVSLVFAHGDAVQADGTASEEALSRQLDRDTAGERISLRSRRSSAATLSSMRTDYSSHHALSAAVPEEDEAGPSTSRSPYPHDPTSSASLPHDTESSPPPTPRMRRRHAGSHRSASGRESLAPSTSEPSDVTPERRDSSCDMGEPGSTTPQLNPKRSGAWLRWNSPAPSFPRKDKAKARVQSPETANVGPMVTVADPGNARQGGPADCTQAVPAAPAAPRKLHDEATTSSLTPSQPPPSYTQPAADGDPSQEPRTPDPTTPVMRPTEPPAKTTPGGWRYYFWGGGGDGSSPTQHLVPPPMLPNHMSDPAVAAAEFALPKIESHGSAHANGNDNGNPKRKSVEAIDTASALTTPSPSAPPSPRTSTSVERCCPDKALKSGSKVGSKFVSKQSTVVPNAAPSKNTLPPKPVAMSTEPPASTSAAEILAAPPPVEGSLQPPAEITSTSTSSDVQALRPRSPSTSAAPVQGWGSYLASWVYPSSRPAVLDGTPASTVEAAAEPEAPVEHDESTSAIELSNPVQVQKAVAEDAPLLADGHTNEPDNELPPDELRIAPPSPPQAKYATSTGSTSGWLSYLAFRATQKRITASTRTLDGEEIMDLENDPNFPQSEGIQPKDTAQVLSGETSHSKATGADLSRQASLSQAGGKGATSVKATSANPPGPTSYPQPPVPDKATGPQSKPTADGVKGKPAEPRQDDRRDSATSLQHQLPQKLVHKHSQNLSVNRTRRLSNASSTCTATSGSQAVPSPRVAQVNGKAPKGLSDQPGLPRPGLKQQNFVIPTFDVTFDRPPRSLLPRHPDPPGAAGLALRAFNYVYNTQPVDPPNETRGKKAGRDVGANLPRRIGLGTGSPDDGWRDVERVVVIGVHGWFPAKMLTSVIGEPTGTSSKFANMMGDAVRKFFKEKGVDEHDIRLTLIPLEGEGMIEHRVDKLYKQYLSNPAWINDLRRADAVLFAAHSQGCIVTTHLISRMIAQGHLRTTKNREAAARCEWAFGPIGIMPNEESKKGQQQAARMSGREGGWQKVAVLAMCGVHLGPFYSISTSSVLQPYFQWFENAAARELFEFQDSTSAVSVAYRRALSMVLENEVKILLLSSLNDQVVPIYGASFATASHPLILRALYVDGASYPASDFMTNLLCFAFMLRNAGIDDQSLIEHLSEATAGSLTGVGHSTPYEELGCYSLAVQYLFYTGPAAQPMPPLEVEPFAARDVRNDFELPWIMRALVDSPEVKDLFADELNTLKDNILLWKPNTKALKEIKKRLEPMAGRQRPSPLSQLAQSGSSTSLTIDAGVVPPGTAHARSHANTRKPPAPGPKAVMTMVGR</sequence>
<dbReference type="PANTHER" id="PTHR47349">
    <property type="entry name" value="CHROMOSOME 8, WHOLE GENOME SHOTGUN SEQUENCE"/>
    <property type="match status" value="1"/>
</dbReference>
<evidence type="ECO:0000313" key="4">
    <source>
        <dbReference type="Proteomes" id="UP001222932"/>
    </source>
</evidence>
<feature type="region of interest" description="Disordered" evidence="1">
    <location>
        <begin position="387"/>
        <end position="504"/>
    </location>
</feature>
<dbReference type="Proteomes" id="UP001222932">
    <property type="component" value="Unassembled WGS sequence"/>
</dbReference>
<feature type="region of interest" description="Disordered" evidence="1">
    <location>
        <begin position="522"/>
        <end position="604"/>
    </location>
</feature>
<protein>
    <recommendedName>
        <fullName evidence="2">YMC020W-like alpha/beta hydrolase domain-containing protein</fullName>
    </recommendedName>
</protein>
<reference evidence="3" key="2">
    <citation type="submission" date="2023-06" db="EMBL/GenBank/DDBJ databases">
        <authorList>
            <person name="Kobayashi Y."/>
            <person name="Kayamori A."/>
            <person name="Aoki K."/>
            <person name="Shiwa Y."/>
            <person name="Fujita N."/>
            <person name="Sugita T."/>
            <person name="Iwasaki W."/>
            <person name="Tanaka N."/>
            <person name="Takashima M."/>
        </authorList>
    </citation>
    <scope>NUCLEOTIDE SEQUENCE</scope>
    <source>
        <strain evidence="3">HIS016</strain>
    </source>
</reference>
<dbReference type="InterPro" id="IPR058933">
    <property type="entry name" value="YMC020W-like_ab_hydrolase"/>
</dbReference>
<feature type="compositionally biased region" description="Basic and acidic residues" evidence="1">
    <location>
        <begin position="61"/>
        <end position="76"/>
    </location>
</feature>
<feature type="compositionally biased region" description="Basic and acidic residues" evidence="1">
    <location>
        <begin position="723"/>
        <end position="738"/>
    </location>
</feature>
<feature type="domain" description="YMC020W-like alpha/beta hydrolase" evidence="2">
    <location>
        <begin position="893"/>
        <end position="1016"/>
    </location>
</feature>
<reference evidence="3" key="1">
    <citation type="journal article" date="2023" name="BMC Genomics">
        <title>Chromosome-level genome assemblies of Cutaneotrichosporon spp. (Trichosporonales, Basidiomycota) reveal imbalanced evolution between nucleotide sequences and chromosome synteny.</title>
        <authorList>
            <person name="Kobayashi Y."/>
            <person name="Kayamori A."/>
            <person name="Aoki K."/>
            <person name="Shiwa Y."/>
            <person name="Matsutani M."/>
            <person name="Fujita N."/>
            <person name="Sugita T."/>
            <person name="Iwasaki W."/>
            <person name="Tanaka N."/>
            <person name="Takashima M."/>
        </authorList>
    </citation>
    <scope>NUCLEOTIDE SEQUENCE</scope>
    <source>
        <strain evidence="3">HIS016</strain>
    </source>
</reference>
<feature type="compositionally biased region" description="Basic and acidic residues" evidence="1">
    <location>
        <begin position="861"/>
        <end position="870"/>
    </location>
</feature>
<dbReference type="PANTHER" id="PTHR47349:SF1">
    <property type="entry name" value="AER328WP"/>
    <property type="match status" value="1"/>
</dbReference>
<feature type="compositionally biased region" description="Polar residues" evidence="1">
    <location>
        <begin position="656"/>
        <end position="666"/>
    </location>
</feature>
<accession>A0AAD3TSP6</accession>
<feature type="compositionally biased region" description="Polar residues" evidence="1">
    <location>
        <begin position="112"/>
        <end position="128"/>
    </location>
</feature>
<dbReference type="EMBL" id="BTCM01000003">
    <property type="protein sequence ID" value="GMK56231.1"/>
    <property type="molecule type" value="Genomic_DNA"/>
</dbReference>